<dbReference type="AlphaFoldDB" id="A0A836G5R7"/>
<evidence type="ECO:0000313" key="2">
    <source>
        <dbReference type="EMBL" id="KAG5475692.1"/>
    </source>
</evidence>
<gene>
    <name evidence="2" type="ORF">LSCM4_04276</name>
</gene>
<sequence>MASTGNGGGKSAAALLPAPLQAENMQSLSSAPNMIGLNTSLSRLDSMRAMSPSVCGQNSPTGSSKRGTVMESPFSFDADGKAAANSSAPRPLESASTDRNRKSNASGVNATTAADGSGSSSKTRTVHGRRGRRREASNWFDSDKPTNINRPADTELNQDVRIVHDDLTDLEQVRREQAERAQRQKEQLAQHVSESPAGYHATLPRLNELDVTNNWDKLLRTMRNEYDMSCLTSCLSRELDEDVAWNPEMLLVQLTSDMLDAAEMQKDGGEAYVPVDASDIGQMTGGEVTRKRKEKGATTAAPTTSSPTTGEAAREPAKKSEKTAAAPPPPSLQATTSKALRVQTTAASAAAALSSKDANKADKSGATSRANSPSKRNRTAVDSRSGESGVGGGNNTRAPSSKARHASARGTAAKQPATKLFSKK</sequence>
<feature type="compositionally biased region" description="Polar residues" evidence="1">
    <location>
        <begin position="103"/>
        <end position="114"/>
    </location>
</feature>
<dbReference type="SMR" id="A0A836G5R7"/>
<reference evidence="3" key="2">
    <citation type="journal article" date="2021" name="Sci. Data">
        <title>Chromosome-scale genome sequencing, assembly and annotation of six genomes from subfamily Leishmaniinae.</title>
        <authorList>
            <person name="Almutairi H."/>
            <person name="Urbaniak M.D."/>
            <person name="Bates M.D."/>
            <person name="Jariyapan N."/>
            <person name="Kwakye-Nuako G."/>
            <person name="Thomaz Soccol V."/>
            <person name="Al-Salem W.S."/>
            <person name="Dillon R.J."/>
            <person name="Bates P.A."/>
            <person name="Gatherer D."/>
        </authorList>
    </citation>
    <scope>NUCLEOTIDE SEQUENCE [LARGE SCALE GENOMIC DNA]</scope>
</reference>
<feature type="region of interest" description="Disordered" evidence="1">
    <location>
        <begin position="176"/>
        <end position="201"/>
    </location>
</feature>
<evidence type="ECO:0000313" key="3">
    <source>
        <dbReference type="Proteomes" id="UP000674143"/>
    </source>
</evidence>
<accession>A0A836G5R7</accession>
<feature type="compositionally biased region" description="Polar residues" evidence="1">
    <location>
        <begin position="54"/>
        <end position="66"/>
    </location>
</feature>
<protein>
    <recommendedName>
        <fullName evidence="4">Intraflagellar transport protein 43</fullName>
    </recommendedName>
</protein>
<dbReference type="GeneID" id="92360197"/>
<comment type="caution">
    <text evidence="2">The sequence shown here is derived from an EMBL/GenBank/DDBJ whole genome shotgun (WGS) entry which is preliminary data.</text>
</comment>
<feature type="compositionally biased region" description="Basic residues" evidence="1">
    <location>
        <begin position="124"/>
        <end position="133"/>
    </location>
</feature>
<name>A0A836G5R7_9TRYP</name>
<dbReference type="Proteomes" id="UP000674143">
    <property type="component" value="Unassembled WGS sequence"/>
</dbReference>
<reference evidence="3" key="1">
    <citation type="journal article" date="2021" name="Microbiol. Resour. Announc.">
        <title>LGAAP: Leishmaniinae Genome Assembly and Annotation Pipeline.</title>
        <authorList>
            <person name="Almutairi H."/>
            <person name="Urbaniak M.D."/>
            <person name="Bates M.D."/>
            <person name="Jariyapan N."/>
            <person name="Kwakye-Nuako G."/>
            <person name="Thomaz-Soccol V."/>
            <person name="Al-Salem W.S."/>
            <person name="Dillon R.J."/>
            <person name="Bates P.A."/>
            <person name="Gatherer D."/>
        </authorList>
    </citation>
    <scope>NUCLEOTIDE SEQUENCE [LARGE SCALE GENOMIC DNA]</scope>
</reference>
<evidence type="ECO:0000256" key="1">
    <source>
        <dbReference type="SAM" id="MobiDB-lite"/>
    </source>
</evidence>
<proteinExistence type="predicted"/>
<evidence type="ECO:0008006" key="4">
    <source>
        <dbReference type="Google" id="ProtNLM"/>
    </source>
</evidence>
<keyword evidence="3" id="KW-1185">Reference proteome</keyword>
<feature type="region of interest" description="Disordered" evidence="1">
    <location>
        <begin position="48"/>
        <end position="156"/>
    </location>
</feature>
<feature type="compositionally biased region" description="Low complexity" evidence="1">
    <location>
        <begin position="346"/>
        <end position="356"/>
    </location>
</feature>
<feature type="compositionally biased region" description="Polar residues" evidence="1">
    <location>
        <begin position="332"/>
        <end position="345"/>
    </location>
</feature>
<dbReference type="RefSeq" id="XP_067062200.1">
    <property type="nucleotide sequence ID" value="XM_067206263.1"/>
</dbReference>
<feature type="compositionally biased region" description="Basic and acidic residues" evidence="1">
    <location>
        <begin position="312"/>
        <end position="322"/>
    </location>
</feature>
<dbReference type="EMBL" id="JAFHLR010000027">
    <property type="protein sequence ID" value="KAG5475692.1"/>
    <property type="molecule type" value="Genomic_DNA"/>
</dbReference>
<organism evidence="2 3">
    <name type="scientific">Leishmania orientalis</name>
    <dbReference type="NCBI Taxonomy" id="2249476"/>
    <lineage>
        <taxon>Eukaryota</taxon>
        <taxon>Discoba</taxon>
        <taxon>Euglenozoa</taxon>
        <taxon>Kinetoplastea</taxon>
        <taxon>Metakinetoplastina</taxon>
        <taxon>Trypanosomatida</taxon>
        <taxon>Trypanosomatidae</taxon>
        <taxon>Leishmaniinae</taxon>
        <taxon>Leishmania</taxon>
    </lineage>
</organism>
<feature type="region of interest" description="Disordered" evidence="1">
    <location>
        <begin position="280"/>
        <end position="424"/>
    </location>
</feature>
<feature type="compositionally biased region" description="Basic and acidic residues" evidence="1">
    <location>
        <begin position="176"/>
        <end position="188"/>
    </location>
</feature>
<feature type="compositionally biased region" description="Low complexity" evidence="1">
    <location>
        <begin position="297"/>
        <end position="311"/>
    </location>
</feature>
<dbReference type="KEGG" id="loi:92360197"/>